<feature type="non-terminal residue" evidence="2">
    <location>
        <position position="122"/>
    </location>
</feature>
<gene>
    <name evidence="2" type="ORF">BST12_29715</name>
</gene>
<organism evidence="2 3">
    <name type="scientific">Mycobacterium angelicum</name>
    <dbReference type="NCBI Taxonomy" id="470074"/>
    <lineage>
        <taxon>Bacteria</taxon>
        <taxon>Bacillati</taxon>
        <taxon>Actinomycetota</taxon>
        <taxon>Actinomycetes</taxon>
        <taxon>Mycobacteriales</taxon>
        <taxon>Mycobacteriaceae</taxon>
        <taxon>Mycobacterium</taxon>
    </lineage>
</organism>
<accession>A0A1W9YTF8</accession>
<reference evidence="2 3" key="1">
    <citation type="submission" date="2017-02" db="EMBL/GenBank/DDBJ databases">
        <title>The new phylogeny of genus Mycobacterium.</title>
        <authorList>
            <person name="Tortoli E."/>
            <person name="Trovato A."/>
            <person name="Cirillo D.M."/>
        </authorList>
    </citation>
    <scope>NUCLEOTIDE SEQUENCE [LARGE SCALE GENOMIC DNA]</scope>
    <source>
        <strain evidence="2 3">DSM 45057</strain>
    </source>
</reference>
<keyword evidence="3" id="KW-1185">Reference proteome</keyword>
<feature type="non-terminal residue" evidence="2">
    <location>
        <position position="1"/>
    </location>
</feature>
<sequence length="122" mass="10901">TTATSPGATALTARAPGPRAAAGIRCPGPASATRSALASGSALAAVAVGTANPGVPASPTLAAGTAGRCVPAGCTGVPGGRRASQAGPTLTTLPAGAAGAGVAGGAALACRTRTATSCPAAA</sequence>
<protein>
    <submittedName>
        <fullName evidence="2">Uncharacterized protein</fullName>
    </submittedName>
</protein>
<name>A0A1W9YTF8_MYCAN</name>
<dbReference type="Proteomes" id="UP000192284">
    <property type="component" value="Unassembled WGS sequence"/>
</dbReference>
<evidence type="ECO:0000256" key="1">
    <source>
        <dbReference type="SAM" id="MobiDB-lite"/>
    </source>
</evidence>
<evidence type="ECO:0000313" key="2">
    <source>
        <dbReference type="EMBL" id="ORA03344.1"/>
    </source>
</evidence>
<evidence type="ECO:0000313" key="3">
    <source>
        <dbReference type="Proteomes" id="UP000192284"/>
    </source>
</evidence>
<dbReference type="AlphaFoldDB" id="A0A1W9YTF8"/>
<comment type="caution">
    <text evidence="2">The sequence shown here is derived from an EMBL/GenBank/DDBJ whole genome shotgun (WGS) entry which is preliminary data.</text>
</comment>
<dbReference type="EMBL" id="MVHE01000341">
    <property type="protein sequence ID" value="ORA03344.1"/>
    <property type="molecule type" value="Genomic_DNA"/>
</dbReference>
<feature type="region of interest" description="Disordered" evidence="1">
    <location>
        <begin position="1"/>
        <end position="26"/>
    </location>
</feature>
<proteinExistence type="predicted"/>